<gene>
    <name evidence="2" type="ORF">E2C01_094285</name>
</gene>
<sequence>MSDSDSSVEGEALRPPVNMWPSPSCGRLAKKQRDSGESYISVTMKRQVDARSIGAPCSCPNKCFEKI</sequence>
<feature type="region of interest" description="Disordered" evidence="1">
    <location>
        <begin position="1"/>
        <end position="33"/>
    </location>
</feature>
<accession>A0A5B7JVR2</accession>
<dbReference type="AlphaFoldDB" id="A0A5B7JVR2"/>
<evidence type="ECO:0000313" key="2">
    <source>
        <dbReference type="EMBL" id="MPC98899.1"/>
    </source>
</evidence>
<comment type="caution">
    <text evidence="2">The sequence shown here is derived from an EMBL/GenBank/DDBJ whole genome shotgun (WGS) entry which is preliminary data.</text>
</comment>
<name>A0A5B7JVR2_PORTR</name>
<evidence type="ECO:0000313" key="3">
    <source>
        <dbReference type="Proteomes" id="UP000324222"/>
    </source>
</evidence>
<dbReference type="Proteomes" id="UP000324222">
    <property type="component" value="Unassembled WGS sequence"/>
</dbReference>
<reference evidence="2 3" key="1">
    <citation type="submission" date="2019-05" db="EMBL/GenBank/DDBJ databases">
        <title>Another draft genome of Portunus trituberculatus and its Hox gene families provides insights of decapod evolution.</title>
        <authorList>
            <person name="Jeong J.-H."/>
            <person name="Song I."/>
            <person name="Kim S."/>
            <person name="Choi T."/>
            <person name="Kim D."/>
            <person name="Ryu S."/>
            <person name="Kim W."/>
        </authorList>
    </citation>
    <scope>NUCLEOTIDE SEQUENCE [LARGE SCALE GENOMIC DNA]</scope>
    <source>
        <tissue evidence="2">Muscle</tissue>
    </source>
</reference>
<dbReference type="EMBL" id="VSRR010116059">
    <property type="protein sequence ID" value="MPC98899.1"/>
    <property type="molecule type" value="Genomic_DNA"/>
</dbReference>
<protein>
    <submittedName>
        <fullName evidence="2">Uncharacterized protein</fullName>
    </submittedName>
</protein>
<proteinExistence type="predicted"/>
<keyword evidence="3" id="KW-1185">Reference proteome</keyword>
<organism evidence="2 3">
    <name type="scientific">Portunus trituberculatus</name>
    <name type="common">Swimming crab</name>
    <name type="synonym">Neptunus trituberculatus</name>
    <dbReference type="NCBI Taxonomy" id="210409"/>
    <lineage>
        <taxon>Eukaryota</taxon>
        <taxon>Metazoa</taxon>
        <taxon>Ecdysozoa</taxon>
        <taxon>Arthropoda</taxon>
        <taxon>Crustacea</taxon>
        <taxon>Multicrustacea</taxon>
        <taxon>Malacostraca</taxon>
        <taxon>Eumalacostraca</taxon>
        <taxon>Eucarida</taxon>
        <taxon>Decapoda</taxon>
        <taxon>Pleocyemata</taxon>
        <taxon>Brachyura</taxon>
        <taxon>Eubrachyura</taxon>
        <taxon>Portunoidea</taxon>
        <taxon>Portunidae</taxon>
        <taxon>Portuninae</taxon>
        <taxon>Portunus</taxon>
    </lineage>
</organism>
<evidence type="ECO:0000256" key="1">
    <source>
        <dbReference type="SAM" id="MobiDB-lite"/>
    </source>
</evidence>